<comment type="caution">
    <text evidence="1">The sequence shown here is derived from an EMBL/GenBank/DDBJ whole genome shotgun (WGS) entry which is preliminary data.</text>
</comment>
<accession>A0ABS1YCK4</accession>
<keyword evidence="2" id="KW-1185">Reference proteome</keyword>
<dbReference type="InterPro" id="IPR011231">
    <property type="entry name" value="Phage_VT1-Sakai_H0018"/>
</dbReference>
<dbReference type="EMBL" id="JAEVHL010000017">
    <property type="protein sequence ID" value="MBM0275102.1"/>
    <property type="molecule type" value="Genomic_DNA"/>
</dbReference>
<dbReference type="Pfam" id="PF09956">
    <property type="entry name" value="Phage_cement_2"/>
    <property type="match status" value="1"/>
</dbReference>
<organism evidence="1 2">
    <name type="scientific">Micromonospora tarensis</name>
    <dbReference type="NCBI Taxonomy" id="2806100"/>
    <lineage>
        <taxon>Bacteria</taxon>
        <taxon>Bacillati</taxon>
        <taxon>Actinomycetota</taxon>
        <taxon>Actinomycetes</taxon>
        <taxon>Micromonosporales</taxon>
        <taxon>Micromonosporaceae</taxon>
        <taxon>Micromonospora</taxon>
    </lineage>
</organism>
<name>A0ABS1YCK4_9ACTN</name>
<proteinExistence type="predicted"/>
<reference evidence="1 2" key="1">
    <citation type="submission" date="2021-01" db="EMBL/GenBank/DDBJ databases">
        <title>Draft genome sequence of Micromonospora sp. strain STR1s_6.</title>
        <authorList>
            <person name="Karlyshev A."/>
            <person name="Jawad R."/>
        </authorList>
    </citation>
    <scope>NUCLEOTIDE SEQUENCE [LARGE SCALE GENOMIC DNA]</scope>
    <source>
        <strain evidence="1 2">STR1S-6</strain>
    </source>
</reference>
<gene>
    <name evidence="1" type="ORF">JM949_06345</name>
</gene>
<dbReference type="Proteomes" id="UP000622245">
    <property type="component" value="Unassembled WGS sequence"/>
</dbReference>
<evidence type="ECO:0000313" key="2">
    <source>
        <dbReference type="Proteomes" id="UP000622245"/>
    </source>
</evidence>
<protein>
    <submittedName>
        <fullName evidence="1">DUF2190 family protein</fullName>
    </submittedName>
</protein>
<dbReference type="RefSeq" id="WP_203147508.1">
    <property type="nucleotide sequence ID" value="NZ_JAEVHL010000017.1"/>
</dbReference>
<sequence>MANECIPFYEPGRRITGHATAGVTGCRFVMISGNRQADGSISVAHATAATKAFGVAAYDAATGEKVGVLRGSGFIVPVTAGANLTANQRVEVGSNGQAVVLASGIAVGTVVTGATSGNPAQIALD</sequence>
<evidence type="ECO:0000313" key="1">
    <source>
        <dbReference type="EMBL" id="MBM0275102.1"/>
    </source>
</evidence>